<feature type="non-terminal residue" evidence="5">
    <location>
        <position position="1"/>
    </location>
</feature>
<protein>
    <submittedName>
        <fullName evidence="5">YNG2-like protein</fullName>
    </submittedName>
</protein>
<sequence length="341" mass="38397">MKYATSTSVPPRPCRSDLILTCYTCTAICQKTKTLQHLLIMRYKHLFFKFSFNRKPALLSIVKEHSNAYVPKTVATKYPIMINNLREKDAISLNYAELSKRCNDINIEVYEEEVSNVEKATKNTLNLWYDFRAGRITASKMKNACHTDPSNPSQSLIINCYPQRNKFSNMAKSRGLSKEKVARSTLLNILIGAHENVELEDSGLCISTDSPHVAASPDGIITCDCCGRSCVEVAILPEMVSKFYSKLPSSDLSVSDKGDTLKIPVVTKNALQDTTKQTQEICTGGDQVESGQMVVCDNENCKIVWFHFTCLKLTNKPKAKKWYCPDCRRLPECSKKETSYL</sequence>
<dbReference type="SUPFAM" id="SSF52980">
    <property type="entry name" value="Restriction endonuclease-like"/>
    <property type="match status" value="1"/>
</dbReference>
<dbReference type="Pfam" id="PF00628">
    <property type="entry name" value="PHD"/>
    <property type="match status" value="1"/>
</dbReference>
<evidence type="ECO:0000313" key="5">
    <source>
        <dbReference type="EMBL" id="WAR08661.1"/>
    </source>
</evidence>
<dbReference type="PANTHER" id="PTHR47526:SF3">
    <property type="entry name" value="PHD-TYPE DOMAIN-CONTAINING PROTEIN"/>
    <property type="match status" value="1"/>
</dbReference>
<dbReference type="PANTHER" id="PTHR47526">
    <property type="entry name" value="ATP-DEPENDENT DNA HELICASE"/>
    <property type="match status" value="1"/>
</dbReference>
<accession>A0ABY7EIM3</accession>
<dbReference type="CDD" id="cd22343">
    <property type="entry name" value="PDDEXK_lambda_exonuclease-like"/>
    <property type="match status" value="1"/>
</dbReference>
<dbReference type="InterPro" id="IPR011011">
    <property type="entry name" value="Znf_FYVE_PHD"/>
</dbReference>
<evidence type="ECO:0000313" key="6">
    <source>
        <dbReference type="Proteomes" id="UP001164746"/>
    </source>
</evidence>
<dbReference type="SUPFAM" id="SSF57903">
    <property type="entry name" value="FYVE/PHD zinc finger"/>
    <property type="match status" value="1"/>
</dbReference>
<evidence type="ECO:0000256" key="1">
    <source>
        <dbReference type="ARBA" id="ARBA00022723"/>
    </source>
</evidence>
<dbReference type="SMART" id="SM00249">
    <property type="entry name" value="PHD"/>
    <property type="match status" value="1"/>
</dbReference>
<keyword evidence="2" id="KW-0863">Zinc-finger</keyword>
<dbReference type="EMBL" id="CP111017">
    <property type="protein sequence ID" value="WAR08661.1"/>
    <property type="molecule type" value="Genomic_DNA"/>
</dbReference>
<keyword evidence="1" id="KW-0479">Metal-binding</keyword>
<keyword evidence="6" id="KW-1185">Reference proteome</keyword>
<dbReference type="InterPro" id="IPR001965">
    <property type="entry name" value="Znf_PHD"/>
</dbReference>
<name>A0ABY7EIM3_MYAAR</name>
<dbReference type="InterPro" id="IPR019080">
    <property type="entry name" value="YqaJ_viral_recombinase"/>
</dbReference>
<proteinExistence type="predicted"/>
<evidence type="ECO:0000256" key="2">
    <source>
        <dbReference type="ARBA" id="ARBA00022771"/>
    </source>
</evidence>
<dbReference type="Gene3D" id="3.90.320.10">
    <property type="match status" value="1"/>
</dbReference>
<dbReference type="InterPro" id="IPR011604">
    <property type="entry name" value="PDDEXK-like_dom_sf"/>
</dbReference>
<reference evidence="5" key="1">
    <citation type="submission" date="2022-11" db="EMBL/GenBank/DDBJ databases">
        <title>Centuries of genome instability and evolution in soft-shell clam transmissible cancer (bioRxiv).</title>
        <authorList>
            <person name="Hart S.F.M."/>
            <person name="Yonemitsu M.A."/>
            <person name="Giersch R.M."/>
            <person name="Beal B.F."/>
            <person name="Arriagada G."/>
            <person name="Davis B.W."/>
            <person name="Ostrander E.A."/>
            <person name="Goff S.P."/>
            <person name="Metzger M.J."/>
        </authorList>
    </citation>
    <scope>NUCLEOTIDE SEQUENCE</scope>
    <source>
        <strain evidence="5">MELC-2E11</strain>
        <tissue evidence="5">Siphon/mantle</tissue>
    </source>
</reference>
<evidence type="ECO:0000259" key="4">
    <source>
        <dbReference type="SMART" id="SM00249"/>
    </source>
</evidence>
<feature type="domain" description="Zinc finger PHD-type" evidence="4">
    <location>
        <begin position="281"/>
        <end position="328"/>
    </location>
</feature>
<dbReference type="Pfam" id="PF09588">
    <property type="entry name" value="YqaJ"/>
    <property type="match status" value="1"/>
</dbReference>
<dbReference type="Proteomes" id="UP001164746">
    <property type="component" value="Chromosome 6"/>
</dbReference>
<organism evidence="5 6">
    <name type="scientific">Mya arenaria</name>
    <name type="common">Soft-shell clam</name>
    <dbReference type="NCBI Taxonomy" id="6604"/>
    <lineage>
        <taxon>Eukaryota</taxon>
        <taxon>Metazoa</taxon>
        <taxon>Spiralia</taxon>
        <taxon>Lophotrochozoa</taxon>
        <taxon>Mollusca</taxon>
        <taxon>Bivalvia</taxon>
        <taxon>Autobranchia</taxon>
        <taxon>Heteroconchia</taxon>
        <taxon>Euheterodonta</taxon>
        <taxon>Imparidentia</taxon>
        <taxon>Neoheterodontei</taxon>
        <taxon>Myida</taxon>
        <taxon>Myoidea</taxon>
        <taxon>Myidae</taxon>
        <taxon>Mya</taxon>
    </lineage>
</organism>
<evidence type="ECO:0000256" key="3">
    <source>
        <dbReference type="ARBA" id="ARBA00022833"/>
    </source>
</evidence>
<gene>
    <name evidence="5" type="ORF">MAR_018619</name>
</gene>
<dbReference type="InterPro" id="IPR019787">
    <property type="entry name" value="Znf_PHD-finger"/>
</dbReference>
<keyword evidence="3" id="KW-0862">Zinc</keyword>
<dbReference type="InterPro" id="IPR011335">
    <property type="entry name" value="Restrct_endonuc-II-like"/>
</dbReference>